<dbReference type="SUPFAM" id="SSF47090">
    <property type="entry name" value="PGBD-like"/>
    <property type="match status" value="1"/>
</dbReference>
<dbReference type="Gene3D" id="1.10.101.10">
    <property type="entry name" value="PGBD-like superfamily/PGBD"/>
    <property type="match status" value="1"/>
</dbReference>
<organism evidence="2 3">
    <name type="scientific">Candidatus Lloydbacteria bacterium CG22_combo_CG10-13_8_21_14_all_47_15</name>
    <dbReference type="NCBI Taxonomy" id="1974635"/>
    <lineage>
        <taxon>Bacteria</taxon>
        <taxon>Candidatus Lloydiibacteriota</taxon>
    </lineage>
</organism>
<feature type="region of interest" description="Disordered" evidence="1">
    <location>
        <begin position="617"/>
        <end position="641"/>
    </location>
</feature>
<dbReference type="InterPro" id="IPR036366">
    <property type="entry name" value="PGBDSf"/>
</dbReference>
<name>A0A2H0CVQ4_9BACT</name>
<comment type="caution">
    <text evidence="2">The sequence shown here is derived from an EMBL/GenBank/DDBJ whole genome shotgun (WGS) entry which is preliminary data.</text>
</comment>
<protein>
    <recommendedName>
        <fullName evidence="4">Peptidoglycan binding-like domain-containing protein</fullName>
    </recommendedName>
</protein>
<dbReference type="InterPro" id="IPR036365">
    <property type="entry name" value="PGBD-like_sf"/>
</dbReference>
<evidence type="ECO:0000313" key="3">
    <source>
        <dbReference type="Proteomes" id="UP000230638"/>
    </source>
</evidence>
<gene>
    <name evidence="2" type="ORF">COW88_00260</name>
</gene>
<proteinExistence type="predicted"/>
<evidence type="ECO:0008006" key="4">
    <source>
        <dbReference type="Google" id="ProtNLM"/>
    </source>
</evidence>
<sequence>MSKYKFTKAIAGFVGLATAVVMMGGAYVLPVSAATVEELTVQINQLLGLIAQLQAQLATVQGGGAGTGVSHTFSVNLSLGDSGNDVMMLQKVLNSDSATQLASSGVGSPGNESQYFGPITKAAVIKFQDKYASEVLFPLGLSKGTGYVGASTRAKLNSMSSAPVAGVPTVPTVPVVGAPATGVNISLAASQPSATLAPQNATRLPFTNITFIGGPTDTTINGITIERTGLANDAAFSGIILLDSVGTQLGIAKTLNSNHQATIGDPFVVPAGQAVTMTIAGNMAADLSSYTGQIASLSVVGVNTSATVSGSLPLTGTSHTLNSSLSIGTVTMNVGATDPGASNTKEIGTDGYTFSSVKVTAGSNEKVRIKSIRWNQSGSATKDDIANIKTHINGSSYDVVVSSDGKYYTSHFGDGIVIDKGSSIDISIKGDIVSGSSRTVDFDVYKRTDLYMTGETFGYGINPPNGTDTSGTDDGAFHQNTNPWYDAYQATVSSGSLTVENATTVGAQNIAINTANQPIGGVNVEVKGESVSVAQIIFNLMATGDEAENITNITLVDGNGTIVAGPVDGASGATNSAWGTVTFTDTVTFPVGKGTYTLKGKLGTAFVSNDTVQASTTPGSQWTTVTGQSTGDSITPTPSSAITGSTMTVKAPTITMSVLSTPLAQTIVAGGSVNFSKYQFDASQSGDDIRFNTVKLAYETFAGTPTNLTNCGLYDGATALMSGSNLVNPTASGSSTTFTFDSGLVVSKGTVKTLNLNCNTSATTTTDKFRWGIAAHASAAQTATGVQSGQSIDSSTANTSGIIVNAGVGQLITTATGGSYTVTDDSTPGYRIVSPGDSVELLKLKFTASNEDIDIRRVAFELSNTASNTPLDLVGNQITLWNSGVQVGTATFVNDGDFATSTIFADGAFRVPRGESKTMTVKGTIASISGTVGPLTASGDLFIVSYDGDDNNSASPVAGGNYGTGVSGGTAINTGTTGNVTPQGVRIFNAYPTLAKLAVPSTQLQTSSDYAFYRFSVTANNDDIALGKVSFLFSSSTVSATTSAYALYAYTDSSFSNPDTSFSSDGLVNANKYFNGFGSNSPQTSTLARAVKLVEIYPDKSSATTTYKIGSGLTRYFELRANVQTVETGSGTESIVVQLEGDAAYPSLAANVLMNQAGTNLDTLIDADTNDDFIWSPISTTSSVLITDYDWTNGYLVPGLPTTNMTSVTHTSIN</sequence>
<evidence type="ECO:0000313" key="2">
    <source>
        <dbReference type="EMBL" id="PIP73995.1"/>
    </source>
</evidence>
<evidence type="ECO:0000256" key="1">
    <source>
        <dbReference type="SAM" id="MobiDB-lite"/>
    </source>
</evidence>
<reference evidence="2 3" key="1">
    <citation type="submission" date="2017-09" db="EMBL/GenBank/DDBJ databases">
        <title>Depth-based differentiation of microbial function through sediment-hosted aquifers and enrichment of novel symbionts in the deep terrestrial subsurface.</title>
        <authorList>
            <person name="Probst A.J."/>
            <person name="Ladd B."/>
            <person name="Jarett J.K."/>
            <person name="Geller-Mcgrath D.E."/>
            <person name="Sieber C.M."/>
            <person name="Emerson J.B."/>
            <person name="Anantharaman K."/>
            <person name="Thomas B.C."/>
            <person name="Malmstrom R."/>
            <person name="Stieglmeier M."/>
            <person name="Klingl A."/>
            <person name="Woyke T."/>
            <person name="Ryan C.M."/>
            <person name="Banfield J.F."/>
        </authorList>
    </citation>
    <scope>NUCLEOTIDE SEQUENCE [LARGE SCALE GENOMIC DNA]</scope>
    <source>
        <strain evidence="2">CG22_combo_CG10-13_8_21_14_all_47_15</strain>
    </source>
</reference>
<dbReference type="AlphaFoldDB" id="A0A2H0CVQ4"/>
<dbReference type="Proteomes" id="UP000230638">
    <property type="component" value="Unassembled WGS sequence"/>
</dbReference>
<dbReference type="EMBL" id="PCTL01000001">
    <property type="protein sequence ID" value="PIP73995.1"/>
    <property type="molecule type" value="Genomic_DNA"/>
</dbReference>
<accession>A0A2H0CVQ4</accession>